<dbReference type="GO" id="GO:0070403">
    <property type="term" value="F:NAD+ binding"/>
    <property type="evidence" value="ECO:0007669"/>
    <property type="project" value="InterPro"/>
</dbReference>
<dbReference type="EMBL" id="AAWL01000016">
    <property type="protein sequence ID" value="EAX47034.1"/>
    <property type="molecule type" value="Genomic_DNA"/>
</dbReference>
<evidence type="ECO:0000313" key="9">
    <source>
        <dbReference type="Proteomes" id="UP000005139"/>
    </source>
</evidence>
<evidence type="ECO:0000259" key="7">
    <source>
        <dbReference type="Pfam" id="PF02737"/>
    </source>
</evidence>
<evidence type="ECO:0000256" key="4">
    <source>
        <dbReference type="PIRSR" id="PIRSR000105-1"/>
    </source>
</evidence>
<dbReference type="SUPFAM" id="SSF51735">
    <property type="entry name" value="NAD(P)-binding Rossmann-fold domains"/>
    <property type="match status" value="1"/>
</dbReference>
<protein>
    <submittedName>
        <fullName evidence="8">3-hydroxybutyryl-CoA dehydrogenase</fullName>
        <ecNumber evidence="8">1.1.1.157</ecNumber>
    </submittedName>
</protein>
<dbReference type="AlphaFoldDB" id="A1HSH1"/>
<sequence length="286" mass="31242">MAIQKLLVIGAGQMGSGIAQVAAAAGLEVVIHDIKQEFIDRSLKTIDKNLVRLVEKGKLTEEDRQATLGRIRGELDLAAAAVAVDFAVEAVTENFNVKKEIFTILDDTCPAHTILASNTSSLPITQIAAVTKRPDQVIGMHFFNPVPVMQLVEVIMGLATSLETYETTRELALTLKKTPVKVADFPGFCGNRIMVPMINEAIYALMEGVASVEDIDNVAKLGFNHPMGPLALADLIGLDTILYVMEVLYKGYGDPKYRPCPLLRKYVDAGWLGRKSGRGFYDYSIK</sequence>
<feature type="binding site" evidence="5">
    <location>
        <position position="120"/>
    </location>
    <ligand>
        <name>NAD(+)</name>
        <dbReference type="ChEBI" id="CHEBI:57540"/>
    </ligand>
</feature>
<comment type="pathway">
    <text evidence="1">Lipid metabolism; butanoate metabolism.</text>
</comment>
<feature type="domain" description="3-hydroxyacyl-CoA dehydrogenase NAD binding" evidence="7">
    <location>
        <begin position="7"/>
        <end position="184"/>
    </location>
</feature>
<dbReference type="Gene3D" id="3.40.50.720">
    <property type="entry name" value="NAD(P)-binding Rossmann-like Domain"/>
    <property type="match status" value="1"/>
</dbReference>
<feature type="binding site" evidence="5">
    <location>
        <position position="93"/>
    </location>
    <ligand>
        <name>NAD(+)</name>
        <dbReference type="ChEBI" id="CHEBI:57540"/>
    </ligand>
</feature>
<dbReference type="PIRSF" id="PIRSF000105">
    <property type="entry name" value="HCDH"/>
    <property type="match status" value="1"/>
</dbReference>
<dbReference type="GO" id="GO:0008691">
    <property type="term" value="F:3-hydroxybutyryl-CoA dehydrogenase activity"/>
    <property type="evidence" value="ECO:0007669"/>
    <property type="project" value="UniProtKB-EC"/>
</dbReference>
<dbReference type="InterPro" id="IPR006176">
    <property type="entry name" value="3-OHacyl-CoA_DH_NAD-bd"/>
</dbReference>
<evidence type="ECO:0000256" key="2">
    <source>
        <dbReference type="ARBA" id="ARBA00009463"/>
    </source>
</evidence>
<feature type="binding site" evidence="5">
    <location>
        <begin position="10"/>
        <end position="15"/>
    </location>
    <ligand>
        <name>NAD(+)</name>
        <dbReference type="ChEBI" id="CHEBI:57540"/>
    </ligand>
</feature>
<comment type="similarity">
    <text evidence="2">Belongs to the 3-hydroxyacyl-CoA dehydrogenase family.</text>
</comment>
<dbReference type="EC" id="1.1.1.157" evidence="8"/>
<organism evidence="8 9">
    <name type="scientific">Thermosinus carboxydivorans Nor1</name>
    <dbReference type="NCBI Taxonomy" id="401526"/>
    <lineage>
        <taxon>Bacteria</taxon>
        <taxon>Bacillati</taxon>
        <taxon>Bacillota</taxon>
        <taxon>Negativicutes</taxon>
        <taxon>Selenomonadales</taxon>
        <taxon>Sporomusaceae</taxon>
        <taxon>Thermosinus</taxon>
    </lineage>
</organism>
<dbReference type="InterPro" id="IPR036291">
    <property type="entry name" value="NAD(P)-bd_dom_sf"/>
</dbReference>
<keyword evidence="5" id="KW-0520">NAD</keyword>
<dbReference type="GO" id="GO:0006631">
    <property type="term" value="P:fatty acid metabolic process"/>
    <property type="evidence" value="ECO:0007669"/>
    <property type="project" value="InterPro"/>
</dbReference>
<dbReference type="NCBIfam" id="NF004474">
    <property type="entry name" value="PRK05808.1"/>
    <property type="match status" value="1"/>
</dbReference>
<evidence type="ECO:0000256" key="3">
    <source>
        <dbReference type="ARBA" id="ARBA00023002"/>
    </source>
</evidence>
<feature type="binding site" evidence="5">
    <location>
        <position position="33"/>
    </location>
    <ligand>
        <name>NAD(+)</name>
        <dbReference type="ChEBI" id="CHEBI:57540"/>
    </ligand>
</feature>
<dbReference type="OrthoDB" id="9771883at2"/>
<accession>A1HSH1</accession>
<dbReference type="SUPFAM" id="SSF48179">
    <property type="entry name" value="6-phosphogluconate dehydrogenase C-terminal domain-like"/>
    <property type="match status" value="1"/>
</dbReference>
<dbReference type="Proteomes" id="UP000005139">
    <property type="component" value="Unassembled WGS sequence"/>
</dbReference>
<reference evidence="8 9" key="1">
    <citation type="submission" date="2007-01" db="EMBL/GenBank/DDBJ databases">
        <title>Annotation of the draft genome assembly of Thermosinus carboxydivorans Nor1.</title>
        <authorList>
            <consortium name="US DOE Joint Genome Institute (JGI-ORNL)"/>
            <person name="Larimer F."/>
            <person name="Land M."/>
            <person name="Hauser L."/>
        </authorList>
    </citation>
    <scope>NUCLEOTIDE SEQUENCE [LARGE SCALE GENOMIC DNA]</scope>
    <source>
        <strain evidence="8 9">Nor1</strain>
    </source>
</reference>
<dbReference type="InterPro" id="IPR006108">
    <property type="entry name" value="3HC_DH_C"/>
</dbReference>
<reference evidence="8 9" key="2">
    <citation type="submission" date="2007-01" db="EMBL/GenBank/DDBJ databases">
        <title>Sequencing of the draft genome and assembly of Thermosinus carboxydivorans Nor1.</title>
        <authorList>
            <consortium name="US DOE Joint Genome Institute (JGI-PGF)"/>
            <person name="Copeland A."/>
            <person name="Lucas S."/>
            <person name="Lapidus A."/>
            <person name="Barry K."/>
            <person name="Glavina del Rio T."/>
            <person name="Dalin E."/>
            <person name="Tice H."/>
            <person name="Bruce D."/>
            <person name="Pitluck S."/>
            <person name="Richardson P."/>
        </authorList>
    </citation>
    <scope>NUCLEOTIDE SEQUENCE [LARGE SCALE GENOMIC DNA]</scope>
    <source>
        <strain evidence="8 9">Nor1</strain>
    </source>
</reference>
<dbReference type="InterPro" id="IPR008927">
    <property type="entry name" value="6-PGluconate_DH-like_C_sf"/>
</dbReference>
<name>A1HSH1_9FIRM</name>
<dbReference type="eggNOG" id="COG1250">
    <property type="taxonomic scope" value="Bacteria"/>
</dbReference>
<dbReference type="Gene3D" id="1.10.1040.10">
    <property type="entry name" value="N-(1-d-carboxylethyl)-l-norvaline Dehydrogenase, domain 2"/>
    <property type="match status" value="1"/>
</dbReference>
<comment type="caution">
    <text evidence="8">The sequence shown here is derived from an EMBL/GenBank/DDBJ whole genome shotgun (WGS) entry which is preliminary data.</text>
</comment>
<keyword evidence="3 8" id="KW-0560">Oxidoreductase</keyword>
<dbReference type="PANTHER" id="PTHR48075">
    <property type="entry name" value="3-HYDROXYACYL-COA DEHYDROGENASE FAMILY PROTEIN"/>
    <property type="match status" value="1"/>
</dbReference>
<feature type="binding site" evidence="5">
    <location>
        <position position="144"/>
    </location>
    <ligand>
        <name>NAD(+)</name>
        <dbReference type="ChEBI" id="CHEBI:57540"/>
    </ligand>
</feature>
<dbReference type="RefSeq" id="WP_007289975.1">
    <property type="nucleotide sequence ID" value="NZ_AAWL01000016.1"/>
</dbReference>
<feature type="binding site" evidence="5">
    <location>
        <position position="275"/>
    </location>
    <ligand>
        <name>NAD(+)</name>
        <dbReference type="ChEBI" id="CHEBI:57540"/>
    </ligand>
</feature>
<dbReference type="Pfam" id="PF02737">
    <property type="entry name" value="3HCDH_N"/>
    <property type="match status" value="1"/>
</dbReference>
<dbReference type="PANTHER" id="PTHR48075:SF5">
    <property type="entry name" value="3-HYDROXYBUTYRYL-COA DEHYDROGENASE"/>
    <property type="match status" value="1"/>
</dbReference>
<dbReference type="Pfam" id="PF00725">
    <property type="entry name" value="3HCDH"/>
    <property type="match status" value="1"/>
</dbReference>
<evidence type="ECO:0000313" key="8">
    <source>
        <dbReference type="EMBL" id="EAX47034.1"/>
    </source>
</evidence>
<keyword evidence="9" id="KW-1185">Reference proteome</keyword>
<gene>
    <name evidence="8" type="ORF">TcarDRAFT_0729</name>
</gene>
<dbReference type="InterPro" id="IPR022694">
    <property type="entry name" value="3-OHacyl-CoA_DH"/>
</dbReference>
<evidence type="ECO:0000259" key="6">
    <source>
        <dbReference type="Pfam" id="PF00725"/>
    </source>
</evidence>
<evidence type="ECO:0000256" key="5">
    <source>
        <dbReference type="PIRSR" id="PIRSR000105-2"/>
    </source>
</evidence>
<dbReference type="FunFam" id="3.40.50.720:FF:000009">
    <property type="entry name" value="Fatty oxidation complex, alpha subunit"/>
    <property type="match status" value="1"/>
</dbReference>
<feature type="binding site" evidence="5">
    <location>
        <position position="98"/>
    </location>
    <ligand>
        <name>NAD(+)</name>
        <dbReference type="ChEBI" id="CHEBI:57540"/>
    </ligand>
</feature>
<feature type="site" description="Important for catalytic activity" evidence="4">
    <location>
        <position position="141"/>
    </location>
</feature>
<dbReference type="InterPro" id="IPR013328">
    <property type="entry name" value="6PGD_dom2"/>
</dbReference>
<proteinExistence type="inferred from homology"/>
<feature type="domain" description="3-hydroxyacyl-CoA dehydrogenase C-terminal" evidence="6">
    <location>
        <begin position="187"/>
        <end position="283"/>
    </location>
</feature>
<evidence type="ECO:0000256" key="1">
    <source>
        <dbReference type="ARBA" id="ARBA00005086"/>
    </source>
</evidence>